<feature type="transmembrane region" description="Helical" evidence="14">
    <location>
        <begin position="185"/>
        <end position="205"/>
    </location>
</feature>
<comment type="function">
    <text evidence="14">Catalyzes the dephosphorylation of undecaprenyl diphosphate (UPP). Confers resistance to bacitracin.</text>
</comment>
<dbReference type="GO" id="GO:0050380">
    <property type="term" value="F:undecaprenyl-diphosphatase activity"/>
    <property type="evidence" value="ECO:0007669"/>
    <property type="project" value="UniProtKB-UniRule"/>
</dbReference>
<dbReference type="PANTHER" id="PTHR30622">
    <property type="entry name" value="UNDECAPRENYL-DIPHOSPHATASE"/>
    <property type="match status" value="1"/>
</dbReference>
<comment type="caution">
    <text evidence="15">The sequence shown here is derived from an EMBL/GenBank/DDBJ whole genome shotgun (WGS) entry which is preliminary data.</text>
</comment>
<accession>A0A955RW83</accession>
<keyword evidence="9 14" id="KW-0472">Membrane</keyword>
<reference evidence="15" key="2">
    <citation type="journal article" date="2021" name="Microbiome">
        <title>Successional dynamics and alternative stable states in a saline activated sludge microbial community over 9 years.</title>
        <authorList>
            <person name="Wang Y."/>
            <person name="Ye J."/>
            <person name="Ju F."/>
            <person name="Liu L."/>
            <person name="Boyd J.A."/>
            <person name="Deng Y."/>
            <person name="Parks D.H."/>
            <person name="Jiang X."/>
            <person name="Yin X."/>
            <person name="Woodcroft B.J."/>
            <person name="Tyson G.W."/>
            <person name="Hugenholtz P."/>
            <person name="Polz M.F."/>
            <person name="Zhang T."/>
        </authorList>
    </citation>
    <scope>NUCLEOTIDE SEQUENCE</scope>
    <source>
        <strain evidence="15">HKST-UBA02</strain>
    </source>
</reference>
<evidence type="ECO:0000256" key="11">
    <source>
        <dbReference type="ARBA" id="ARBA00032707"/>
    </source>
</evidence>
<dbReference type="GO" id="GO:0005886">
    <property type="term" value="C:plasma membrane"/>
    <property type="evidence" value="ECO:0007669"/>
    <property type="project" value="UniProtKB-SubCell"/>
</dbReference>
<dbReference type="HAMAP" id="MF_01006">
    <property type="entry name" value="Undec_diphosphatase"/>
    <property type="match status" value="1"/>
</dbReference>
<evidence type="ECO:0000256" key="10">
    <source>
        <dbReference type="ARBA" id="ARBA00023251"/>
    </source>
</evidence>
<feature type="transmembrane region" description="Helical" evidence="14">
    <location>
        <begin position="41"/>
        <end position="59"/>
    </location>
</feature>
<dbReference type="EC" id="3.6.1.27" evidence="3 14"/>
<evidence type="ECO:0000256" key="8">
    <source>
        <dbReference type="ARBA" id="ARBA00022989"/>
    </source>
</evidence>
<evidence type="ECO:0000313" key="16">
    <source>
        <dbReference type="Proteomes" id="UP000699691"/>
    </source>
</evidence>
<keyword evidence="14" id="KW-0961">Cell wall biogenesis/degradation</keyword>
<dbReference type="EMBL" id="JAGQKY010000067">
    <property type="protein sequence ID" value="MCA9397569.1"/>
    <property type="molecule type" value="Genomic_DNA"/>
</dbReference>
<keyword evidence="14" id="KW-0573">Peptidoglycan synthesis</keyword>
<keyword evidence="10 14" id="KW-0046">Antibiotic resistance</keyword>
<feature type="transmembrane region" description="Helical" evidence="14">
    <location>
        <begin position="80"/>
        <end position="98"/>
    </location>
</feature>
<feature type="transmembrane region" description="Helical" evidence="14">
    <location>
        <begin position="104"/>
        <end position="123"/>
    </location>
</feature>
<evidence type="ECO:0000256" key="1">
    <source>
        <dbReference type="ARBA" id="ARBA00004651"/>
    </source>
</evidence>
<dbReference type="Pfam" id="PF02673">
    <property type="entry name" value="BacA"/>
    <property type="match status" value="1"/>
</dbReference>
<name>A0A955RW83_UNCKA</name>
<evidence type="ECO:0000313" key="15">
    <source>
        <dbReference type="EMBL" id="MCA9397569.1"/>
    </source>
</evidence>
<evidence type="ECO:0000256" key="14">
    <source>
        <dbReference type="HAMAP-Rule" id="MF_01006"/>
    </source>
</evidence>
<evidence type="ECO:0000256" key="7">
    <source>
        <dbReference type="ARBA" id="ARBA00022801"/>
    </source>
</evidence>
<gene>
    <name evidence="14" type="primary">uppP</name>
    <name evidence="15" type="ORF">KC573_01965</name>
</gene>
<dbReference type="GO" id="GO:0008360">
    <property type="term" value="P:regulation of cell shape"/>
    <property type="evidence" value="ECO:0007669"/>
    <property type="project" value="UniProtKB-KW"/>
</dbReference>
<comment type="miscellaneous">
    <text evidence="14">Bacitracin is thought to be involved in the inhibition of peptidoglycan synthesis by sequestering undecaprenyl diphosphate, thereby reducing the pool of lipid carrier available.</text>
</comment>
<sequence>MSIIEAVLLGVVQGITEFLPISSSGHLTLLQHILGVSEPPLFFNIMVHAGTLIATLIYFRQLIWQYIQGMFAFDSTTWKKVGFVVIASIPAGLIGVLLETYLEGLFDSLLIVGFGFLITALFLRQLNTNIQKRTLSKTTETMSAKDSLIIGIFQALAILPGVTRSGSTIFAGTIQKLTVEDAFDFSFLISIPAIAGALLIQLLSFEVHGSYTSTIIGGVTAAVVGYCALQVLRKMVINGKMQPFVWYCLGLSAITFIIAIL</sequence>
<dbReference type="Proteomes" id="UP000699691">
    <property type="component" value="Unassembled WGS sequence"/>
</dbReference>
<organism evidence="15 16">
    <name type="scientific">candidate division WWE3 bacterium</name>
    <dbReference type="NCBI Taxonomy" id="2053526"/>
    <lineage>
        <taxon>Bacteria</taxon>
        <taxon>Katanobacteria</taxon>
    </lineage>
</organism>
<protein>
    <recommendedName>
        <fullName evidence="4 14">Undecaprenyl-diphosphatase</fullName>
        <ecNumber evidence="3 14">3.6.1.27</ecNumber>
    </recommendedName>
    <alternativeName>
        <fullName evidence="12 14">Bacitracin resistance protein</fullName>
    </alternativeName>
    <alternativeName>
        <fullName evidence="11 14">Undecaprenyl pyrophosphate phosphatase</fullName>
    </alternativeName>
</protein>
<evidence type="ECO:0000256" key="4">
    <source>
        <dbReference type="ARBA" id="ARBA00021581"/>
    </source>
</evidence>
<dbReference type="InterPro" id="IPR003824">
    <property type="entry name" value="UppP"/>
</dbReference>
<proteinExistence type="inferred from homology"/>
<keyword evidence="14" id="KW-0133">Cell shape</keyword>
<dbReference type="GO" id="GO:0046677">
    <property type="term" value="P:response to antibiotic"/>
    <property type="evidence" value="ECO:0007669"/>
    <property type="project" value="UniProtKB-UniRule"/>
</dbReference>
<dbReference type="GO" id="GO:0071555">
    <property type="term" value="P:cell wall organization"/>
    <property type="evidence" value="ECO:0007669"/>
    <property type="project" value="UniProtKB-KW"/>
</dbReference>
<keyword evidence="7 14" id="KW-0378">Hydrolase</keyword>
<keyword evidence="8 14" id="KW-1133">Transmembrane helix</keyword>
<comment type="subcellular location">
    <subcellularLocation>
        <location evidence="1 14">Cell membrane</location>
        <topology evidence="1 14">Multi-pass membrane protein</topology>
    </subcellularLocation>
</comment>
<dbReference type="PANTHER" id="PTHR30622:SF2">
    <property type="entry name" value="UNDECAPRENYL-DIPHOSPHATASE"/>
    <property type="match status" value="1"/>
</dbReference>
<evidence type="ECO:0000256" key="2">
    <source>
        <dbReference type="ARBA" id="ARBA00010621"/>
    </source>
</evidence>
<evidence type="ECO:0000256" key="6">
    <source>
        <dbReference type="ARBA" id="ARBA00022692"/>
    </source>
</evidence>
<dbReference type="AlphaFoldDB" id="A0A955RW83"/>
<dbReference type="GO" id="GO:0009252">
    <property type="term" value="P:peptidoglycan biosynthetic process"/>
    <property type="evidence" value="ECO:0007669"/>
    <property type="project" value="UniProtKB-KW"/>
</dbReference>
<evidence type="ECO:0000256" key="5">
    <source>
        <dbReference type="ARBA" id="ARBA00022475"/>
    </source>
</evidence>
<feature type="transmembrane region" description="Helical" evidence="14">
    <location>
        <begin position="244"/>
        <end position="260"/>
    </location>
</feature>
<evidence type="ECO:0000256" key="13">
    <source>
        <dbReference type="ARBA" id="ARBA00047594"/>
    </source>
</evidence>
<reference evidence="15" key="1">
    <citation type="submission" date="2020-04" db="EMBL/GenBank/DDBJ databases">
        <authorList>
            <person name="Zhang T."/>
        </authorList>
    </citation>
    <scope>NUCLEOTIDE SEQUENCE</scope>
    <source>
        <strain evidence="15">HKST-UBA02</strain>
    </source>
</reference>
<feature type="transmembrane region" description="Helical" evidence="14">
    <location>
        <begin position="211"/>
        <end position="232"/>
    </location>
</feature>
<evidence type="ECO:0000256" key="3">
    <source>
        <dbReference type="ARBA" id="ARBA00012374"/>
    </source>
</evidence>
<keyword evidence="6 14" id="KW-0812">Transmembrane</keyword>
<comment type="catalytic activity">
    <reaction evidence="13 14">
        <text>di-trans,octa-cis-undecaprenyl diphosphate + H2O = di-trans,octa-cis-undecaprenyl phosphate + phosphate + H(+)</text>
        <dbReference type="Rhea" id="RHEA:28094"/>
        <dbReference type="ChEBI" id="CHEBI:15377"/>
        <dbReference type="ChEBI" id="CHEBI:15378"/>
        <dbReference type="ChEBI" id="CHEBI:43474"/>
        <dbReference type="ChEBI" id="CHEBI:58405"/>
        <dbReference type="ChEBI" id="CHEBI:60392"/>
        <dbReference type="EC" id="3.6.1.27"/>
    </reaction>
</comment>
<keyword evidence="5 14" id="KW-1003">Cell membrane</keyword>
<comment type="similarity">
    <text evidence="2 14">Belongs to the UppP family.</text>
</comment>
<evidence type="ECO:0000256" key="9">
    <source>
        <dbReference type="ARBA" id="ARBA00023136"/>
    </source>
</evidence>
<evidence type="ECO:0000256" key="12">
    <source>
        <dbReference type="ARBA" id="ARBA00032932"/>
    </source>
</evidence>